<dbReference type="AlphaFoldDB" id="B1YC51"/>
<dbReference type="HOGENOM" id="CLU_2857241_0_0_2"/>
<feature type="transmembrane region" description="Helical" evidence="1">
    <location>
        <begin position="35"/>
        <end position="57"/>
    </location>
</feature>
<dbReference type="RefSeq" id="WP_012351324.1">
    <property type="nucleotide sequence ID" value="NC_010525.1"/>
</dbReference>
<protein>
    <submittedName>
        <fullName evidence="2">Uncharacterized protein</fullName>
    </submittedName>
</protein>
<sequence>MRLVYAYAGFSLGIAVYLLYLAASGLRTPEIPIGAVYINLFDMVTVAFIVFTFYVIYKLTERRS</sequence>
<dbReference type="KEGG" id="tne:Tneu_1990"/>
<keyword evidence="1" id="KW-0812">Transmembrane</keyword>
<evidence type="ECO:0000313" key="2">
    <source>
        <dbReference type="EMBL" id="ACB40905.1"/>
    </source>
</evidence>
<keyword evidence="1" id="KW-1133">Transmembrane helix</keyword>
<proteinExistence type="predicted"/>
<gene>
    <name evidence="2" type="ordered locus">Tneu_1990</name>
</gene>
<name>B1YC51_PYRNV</name>
<evidence type="ECO:0000313" key="3">
    <source>
        <dbReference type="Proteomes" id="UP000001694"/>
    </source>
</evidence>
<accession>B1YC51</accession>
<organism evidence="2 3">
    <name type="scientific">Pyrobaculum neutrophilum (strain DSM 2338 / JCM 9278 / NBRC 100436 / V24Sta)</name>
    <name type="common">Thermoproteus neutrophilus</name>
    <dbReference type="NCBI Taxonomy" id="444157"/>
    <lineage>
        <taxon>Archaea</taxon>
        <taxon>Thermoproteota</taxon>
        <taxon>Thermoprotei</taxon>
        <taxon>Thermoproteales</taxon>
        <taxon>Thermoproteaceae</taxon>
        <taxon>Pyrobaculum</taxon>
    </lineage>
</organism>
<dbReference type="GeneID" id="6165673"/>
<dbReference type="STRING" id="444157.Tneu_1990"/>
<keyword evidence="3" id="KW-1185">Reference proteome</keyword>
<dbReference type="eggNOG" id="arCOG05446">
    <property type="taxonomic scope" value="Archaea"/>
</dbReference>
<feature type="transmembrane region" description="Helical" evidence="1">
    <location>
        <begin position="5"/>
        <end position="23"/>
    </location>
</feature>
<dbReference type="Proteomes" id="UP000001694">
    <property type="component" value="Chromosome"/>
</dbReference>
<dbReference type="EMBL" id="CP001014">
    <property type="protein sequence ID" value="ACB40905.1"/>
    <property type="molecule type" value="Genomic_DNA"/>
</dbReference>
<dbReference type="OrthoDB" id="26354at2157"/>
<reference evidence="2" key="1">
    <citation type="submission" date="2008-03" db="EMBL/GenBank/DDBJ databases">
        <title>Complete sequence of Thermoproteus neutrophilus V24Sta.</title>
        <authorList>
            <consortium name="US DOE Joint Genome Institute"/>
            <person name="Copeland A."/>
            <person name="Lucas S."/>
            <person name="Lapidus A."/>
            <person name="Glavina del Rio T."/>
            <person name="Dalin E."/>
            <person name="Tice H."/>
            <person name="Bruce D."/>
            <person name="Goodwin L."/>
            <person name="Pitluck S."/>
            <person name="Sims D."/>
            <person name="Brettin T."/>
            <person name="Detter J.C."/>
            <person name="Han C."/>
            <person name="Kuske C.R."/>
            <person name="Schmutz J."/>
            <person name="Larimer F."/>
            <person name="Land M."/>
            <person name="Hauser L."/>
            <person name="Kyrpides N."/>
            <person name="Mikhailova N."/>
            <person name="Biddle J.F."/>
            <person name="Zhang Z."/>
            <person name="Fitz-Gibbon S.T."/>
            <person name="Lowe T.M."/>
            <person name="Saltikov C."/>
            <person name="House C.H."/>
            <person name="Richardson P."/>
        </authorList>
    </citation>
    <scope>NUCLEOTIDE SEQUENCE [LARGE SCALE GENOMIC DNA]</scope>
    <source>
        <strain evidence="2">V24Sta</strain>
    </source>
</reference>
<evidence type="ECO:0000256" key="1">
    <source>
        <dbReference type="SAM" id="Phobius"/>
    </source>
</evidence>
<keyword evidence="1" id="KW-0472">Membrane</keyword>